<evidence type="ECO:0000256" key="9">
    <source>
        <dbReference type="ARBA" id="ARBA00023273"/>
    </source>
</evidence>
<keyword evidence="4" id="KW-0493">Microtubule</keyword>
<dbReference type="SUPFAM" id="SSF52058">
    <property type="entry name" value="L domain-like"/>
    <property type="match status" value="1"/>
</dbReference>
<proteinExistence type="inferred from homology"/>
<keyword evidence="6" id="KW-0243">Dynein</keyword>
<evidence type="ECO:0000256" key="5">
    <source>
        <dbReference type="ARBA" id="ARBA00022737"/>
    </source>
</evidence>
<dbReference type="GO" id="GO:0043014">
    <property type="term" value="F:alpha-tubulin binding"/>
    <property type="evidence" value="ECO:0007669"/>
    <property type="project" value="TreeGrafter"/>
</dbReference>
<dbReference type="GO" id="GO:0045504">
    <property type="term" value="F:dynein heavy chain binding"/>
    <property type="evidence" value="ECO:0007669"/>
    <property type="project" value="TreeGrafter"/>
</dbReference>
<keyword evidence="9" id="KW-0966">Cell projection</keyword>
<evidence type="ECO:0000313" key="13">
    <source>
        <dbReference type="Proteomes" id="UP001152798"/>
    </source>
</evidence>
<keyword evidence="3" id="KW-0433">Leucine-rich repeat</keyword>
<dbReference type="Proteomes" id="UP001152798">
    <property type="component" value="Chromosome 6"/>
</dbReference>
<evidence type="ECO:0000256" key="10">
    <source>
        <dbReference type="ARBA" id="ARBA00049659"/>
    </source>
</evidence>
<protein>
    <recommendedName>
        <fullName evidence="11">Dynein axonemal light chain 1</fullName>
    </recommendedName>
</protein>
<evidence type="ECO:0000256" key="3">
    <source>
        <dbReference type="ARBA" id="ARBA00022614"/>
    </source>
</evidence>
<keyword evidence="13" id="KW-1185">Reference proteome</keyword>
<evidence type="ECO:0000256" key="11">
    <source>
        <dbReference type="ARBA" id="ARBA00049760"/>
    </source>
</evidence>
<dbReference type="Gene3D" id="3.80.10.10">
    <property type="entry name" value="Ribonuclease Inhibitor"/>
    <property type="match status" value="1"/>
</dbReference>
<dbReference type="PANTHER" id="PTHR15454">
    <property type="entry name" value="NISCHARIN RELATED"/>
    <property type="match status" value="1"/>
</dbReference>
<keyword evidence="2" id="KW-0963">Cytoplasm</keyword>
<keyword evidence="8" id="KW-0206">Cytoskeleton</keyword>
<reference evidence="12" key="1">
    <citation type="submission" date="2022-01" db="EMBL/GenBank/DDBJ databases">
        <authorList>
            <person name="King R."/>
        </authorList>
    </citation>
    <scope>NUCLEOTIDE SEQUENCE</scope>
</reference>
<keyword evidence="7" id="KW-0505">Motor protein</keyword>
<dbReference type="PANTHER" id="PTHR15454:SF73">
    <property type="entry name" value="DYNEIN AXONEMAL LIGHT CHAIN 1"/>
    <property type="match status" value="1"/>
</dbReference>
<dbReference type="OrthoDB" id="266138at2759"/>
<evidence type="ECO:0000256" key="6">
    <source>
        <dbReference type="ARBA" id="ARBA00023017"/>
    </source>
</evidence>
<dbReference type="GO" id="GO:0005874">
    <property type="term" value="C:microtubule"/>
    <property type="evidence" value="ECO:0007669"/>
    <property type="project" value="UniProtKB-KW"/>
</dbReference>
<evidence type="ECO:0000256" key="4">
    <source>
        <dbReference type="ARBA" id="ARBA00022701"/>
    </source>
</evidence>
<comment type="subcellular location">
    <subcellularLocation>
        <location evidence="1">Cytoplasm</location>
        <location evidence="1">Cytoskeleton</location>
        <location evidence="1">Cilium axoneme</location>
    </subcellularLocation>
</comment>
<dbReference type="GO" id="GO:0036158">
    <property type="term" value="P:outer dynein arm assembly"/>
    <property type="evidence" value="ECO:0007669"/>
    <property type="project" value="TreeGrafter"/>
</dbReference>
<dbReference type="InterPro" id="IPR032675">
    <property type="entry name" value="LRR_dom_sf"/>
</dbReference>
<dbReference type="InterPro" id="IPR001611">
    <property type="entry name" value="Leu-rich_rpt"/>
</dbReference>
<dbReference type="FunFam" id="3.80.10.10:FF:000049">
    <property type="entry name" value="Dynein light chain 1"/>
    <property type="match status" value="1"/>
</dbReference>
<name>A0A9P0HQC5_NEZVI</name>
<sequence length="202" mass="23150">MTSTSIKDALAKWSEENDKADPTKSTSVELQFMNPPIEKMDNALSTLTKCEFLSLSTNNIEQITGLQGMKCLKIISLARNSIKNLNGLQAVAKTLEQLWISYNEIERTKGIEVFQNLTLLSMQFNVVKDWSEFNRLSQLTKLTDLYFMGNIINEEMEELDWLKTGKKKIPQLETLEGHFVMGSQIHIDEPTEDEDKEKEPEE</sequence>
<dbReference type="GO" id="GO:0005930">
    <property type="term" value="C:axoneme"/>
    <property type="evidence" value="ECO:0007669"/>
    <property type="project" value="UniProtKB-SubCell"/>
</dbReference>
<evidence type="ECO:0000256" key="1">
    <source>
        <dbReference type="ARBA" id="ARBA00004430"/>
    </source>
</evidence>
<accession>A0A9P0HQC5</accession>
<evidence type="ECO:0000313" key="12">
    <source>
        <dbReference type="EMBL" id="CAH1405919.1"/>
    </source>
</evidence>
<comment type="similarity">
    <text evidence="10">Belongs to the dynein light chain LC1-type family.</text>
</comment>
<dbReference type="PROSITE" id="PS51450">
    <property type="entry name" value="LRR"/>
    <property type="match status" value="1"/>
</dbReference>
<keyword evidence="5" id="KW-0677">Repeat</keyword>
<organism evidence="12 13">
    <name type="scientific">Nezara viridula</name>
    <name type="common">Southern green stink bug</name>
    <name type="synonym">Cimex viridulus</name>
    <dbReference type="NCBI Taxonomy" id="85310"/>
    <lineage>
        <taxon>Eukaryota</taxon>
        <taxon>Metazoa</taxon>
        <taxon>Ecdysozoa</taxon>
        <taxon>Arthropoda</taxon>
        <taxon>Hexapoda</taxon>
        <taxon>Insecta</taxon>
        <taxon>Pterygota</taxon>
        <taxon>Neoptera</taxon>
        <taxon>Paraneoptera</taxon>
        <taxon>Hemiptera</taxon>
        <taxon>Heteroptera</taxon>
        <taxon>Panheteroptera</taxon>
        <taxon>Pentatomomorpha</taxon>
        <taxon>Pentatomoidea</taxon>
        <taxon>Pentatomidae</taxon>
        <taxon>Pentatominae</taxon>
        <taxon>Nezara</taxon>
    </lineage>
</organism>
<dbReference type="GO" id="GO:0030286">
    <property type="term" value="C:dynein complex"/>
    <property type="evidence" value="ECO:0007669"/>
    <property type="project" value="UniProtKB-KW"/>
</dbReference>
<evidence type="ECO:0000256" key="8">
    <source>
        <dbReference type="ARBA" id="ARBA00023212"/>
    </source>
</evidence>
<gene>
    <name evidence="12" type="ORF">NEZAVI_LOCUS13977</name>
</gene>
<evidence type="ECO:0000256" key="2">
    <source>
        <dbReference type="ARBA" id="ARBA00022490"/>
    </source>
</evidence>
<dbReference type="AlphaFoldDB" id="A0A9P0HQC5"/>
<dbReference type="EMBL" id="OV725082">
    <property type="protein sequence ID" value="CAH1405919.1"/>
    <property type="molecule type" value="Genomic_DNA"/>
</dbReference>
<evidence type="ECO:0000256" key="7">
    <source>
        <dbReference type="ARBA" id="ARBA00023175"/>
    </source>
</evidence>
<dbReference type="SMART" id="SM00365">
    <property type="entry name" value="LRR_SD22"/>
    <property type="match status" value="5"/>
</dbReference>